<evidence type="ECO:0000256" key="1">
    <source>
        <dbReference type="SAM" id="MobiDB-lite"/>
    </source>
</evidence>
<dbReference type="Proteomes" id="UP001222325">
    <property type="component" value="Unassembled WGS sequence"/>
</dbReference>
<keyword evidence="3" id="KW-1185">Reference proteome</keyword>
<proteinExistence type="predicted"/>
<feature type="region of interest" description="Disordered" evidence="1">
    <location>
        <begin position="1"/>
        <end position="29"/>
    </location>
</feature>
<comment type="caution">
    <text evidence="2">The sequence shown here is derived from an EMBL/GenBank/DDBJ whole genome shotgun (WGS) entry which is preliminary data.</text>
</comment>
<feature type="compositionally biased region" description="Basic and acidic residues" evidence="1">
    <location>
        <begin position="1"/>
        <end position="11"/>
    </location>
</feature>
<feature type="region of interest" description="Disordered" evidence="1">
    <location>
        <begin position="43"/>
        <end position="97"/>
    </location>
</feature>
<gene>
    <name evidence="2" type="ORF">B0H15DRAFT_805114</name>
</gene>
<organism evidence="2 3">
    <name type="scientific">Mycena belliarum</name>
    <dbReference type="NCBI Taxonomy" id="1033014"/>
    <lineage>
        <taxon>Eukaryota</taxon>
        <taxon>Fungi</taxon>
        <taxon>Dikarya</taxon>
        <taxon>Basidiomycota</taxon>
        <taxon>Agaricomycotina</taxon>
        <taxon>Agaricomycetes</taxon>
        <taxon>Agaricomycetidae</taxon>
        <taxon>Agaricales</taxon>
        <taxon>Marasmiineae</taxon>
        <taxon>Mycenaceae</taxon>
        <taxon>Mycena</taxon>
    </lineage>
</organism>
<dbReference type="AlphaFoldDB" id="A0AAD6TS62"/>
<dbReference type="EMBL" id="JARJCN010000071">
    <property type="protein sequence ID" value="KAJ7077656.1"/>
    <property type="molecule type" value="Genomic_DNA"/>
</dbReference>
<reference evidence="2" key="1">
    <citation type="submission" date="2023-03" db="EMBL/GenBank/DDBJ databases">
        <title>Massive genome expansion in bonnet fungi (Mycena s.s.) driven by repeated elements and novel gene families across ecological guilds.</title>
        <authorList>
            <consortium name="Lawrence Berkeley National Laboratory"/>
            <person name="Harder C.B."/>
            <person name="Miyauchi S."/>
            <person name="Viragh M."/>
            <person name="Kuo A."/>
            <person name="Thoen E."/>
            <person name="Andreopoulos B."/>
            <person name="Lu D."/>
            <person name="Skrede I."/>
            <person name="Drula E."/>
            <person name="Henrissat B."/>
            <person name="Morin E."/>
            <person name="Kohler A."/>
            <person name="Barry K."/>
            <person name="LaButti K."/>
            <person name="Morin E."/>
            <person name="Salamov A."/>
            <person name="Lipzen A."/>
            <person name="Mereny Z."/>
            <person name="Hegedus B."/>
            <person name="Baldrian P."/>
            <person name="Stursova M."/>
            <person name="Weitz H."/>
            <person name="Taylor A."/>
            <person name="Grigoriev I.V."/>
            <person name="Nagy L.G."/>
            <person name="Martin F."/>
            <person name="Kauserud H."/>
        </authorList>
    </citation>
    <scope>NUCLEOTIDE SEQUENCE</scope>
    <source>
        <strain evidence="2">CBHHK173m</strain>
    </source>
</reference>
<feature type="compositionally biased region" description="Basic and acidic residues" evidence="1">
    <location>
        <begin position="85"/>
        <end position="95"/>
    </location>
</feature>
<evidence type="ECO:0000313" key="3">
    <source>
        <dbReference type="Proteomes" id="UP001222325"/>
    </source>
</evidence>
<evidence type="ECO:0000313" key="2">
    <source>
        <dbReference type="EMBL" id="KAJ7077656.1"/>
    </source>
</evidence>
<name>A0AAD6TS62_9AGAR</name>
<accession>A0AAD6TS62</accession>
<protein>
    <submittedName>
        <fullName evidence="2">Uncharacterized protein</fullName>
    </submittedName>
</protein>
<sequence length="315" mass="34335">MNGKAKDEKVGKQSAKRIRRLQPETGQSTDVLRSETIFARLTAKQRAESHRKASAAYESRAAAKKARRKWDPPKISRSDTAVHPSQRDTQAEDHPNPAILEEIGTDLDLSAANLLTLDAIIDASSRPMVRNNHGDGNVSSVLNDALAVAALAGLAGGTCGNEDRGVDSVLDLARQLSSLGTATADIVRMPGTPSRFPLSQMVSRRVEQAQAAVARLNPPTISPLDPSDVMVWDEPRRIESADLTPMSLAAYRRVRKWCKRTGRLACNSWDSDTADAMLELAHSVPVNRMIDIIWDAMLAEPAWAPSISNDLGYRL</sequence>